<dbReference type="Pfam" id="PF02272">
    <property type="entry name" value="DHHA1"/>
    <property type="match status" value="1"/>
</dbReference>
<evidence type="ECO:0000313" key="5">
    <source>
        <dbReference type="Proteomes" id="UP000255467"/>
    </source>
</evidence>
<protein>
    <submittedName>
        <fullName evidence="4">Putative manganese-dependent inorganic pyrophosphatase</fullName>
    </submittedName>
</protein>
<evidence type="ECO:0000259" key="2">
    <source>
        <dbReference type="Pfam" id="PF01368"/>
    </source>
</evidence>
<keyword evidence="5" id="KW-1185">Reference proteome</keyword>
<evidence type="ECO:0000256" key="1">
    <source>
        <dbReference type="SAM" id="MobiDB-lite"/>
    </source>
</evidence>
<dbReference type="InterPro" id="IPR051319">
    <property type="entry name" value="Oligoribo/pAp-PDE_c-di-AMP_PDE"/>
</dbReference>
<feature type="domain" description="DHHA1" evidence="3">
    <location>
        <begin position="265"/>
        <end position="354"/>
    </location>
</feature>
<dbReference type="PANTHER" id="PTHR47618">
    <property type="entry name" value="BIFUNCTIONAL OLIGORIBONUCLEASE AND PAP PHOSPHATASE NRNA"/>
    <property type="match status" value="1"/>
</dbReference>
<feature type="domain" description="DDH" evidence="2">
    <location>
        <begin position="57"/>
        <end position="198"/>
    </location>
</feature>
<evidence type="ECO:0000313" key="4">
    <source>
        <dbReference type="EMBL" id="SUA79488.1"/>
    </source>
</evidence>
<dbReference type="InterPro" id="IPR003156">
    <property type="entry name" value="DHHA1_dom"/>
</dbReference>
<dbReference type="Pfam" id="PF01368">
    <property type="entry name" value="DHH"/>
    <property type="match status" value="1"/>
</dbReference>
<dbReference type="Gene3D" id="3.90.1640.10">
    <property type="entry name" value="inorganic pyrophosphatase (n-terminal core)"/>
    <property type="match status" value="1"/>
</dbReference>
<dbReference type="GO" id="GO:0003676">
    <property type="term" value="F:nucleic acid binding"/>
    <property type="evidence" value="ECO:0007669"/>
    <property type="project" value="InterPro"/>
</dbReference>
<name>A0A378YRP0_9NOCA</name>
<proteinExistence type="predicted"/>
<gene>
    <name evidence="4" type="ORF">NCTC1934_03813</name>
</gene>
<dbReference type="InterPro" id="IPR038763">
    <property type="entry name" value="DHH_sf"/>
</dbReference>
<reference evidence="4 5" key="1">
    <citation type="submission" date="2018-06" db="EMBL/GenBank/DDBJ databases">
        <authorList>
            <consortium name="Pathogen Informatics"/>
            <person name="Doyle S."/>
        </authorList>
    </citation>
    <scope>NUCLEOTIDE SEQUENCE [LARGE SCALE GENOMIC DNA]</scope>
    <source>
        <strain evidence="4 5">NCTC1934</strain>
    </source>
</reference>
<dbReference type="InterPro" id="IPR001667">
    <property type="entry name" value="DDH_dom"/>
</dbReference>
<dbReference type="EMBL" id="UGRY01000002">
    <property type="protein sequence ID" value="SUA79488.1"/>
    <property type="molecule type" value="Genomic_DNA"/>
</dbReference>
<dbReference type="STRING" id="1406858.GCA_000710895_04232"/>
<dbReference type="Proteomes" id="UP000255467">
    <property type="component" value="Unassembled WGS sequence"/>
</dbReference>
<sequence>MSEAVDADNSTATSADPSPVMNDSGVAPVVAGIGAEEPSSPVDLSAAVDVLDTARSVTVLCHVQPDADTIGSGLALAQVLHRRGVPVRVSFAEPAEVPVSMRSLPGIELLVPPDRVPAEVDVLVAVDCGSVGRLGTLRDRLAGARVSLVLDHHRSNTRFGTVNVIDESAESTAGLVVRVLDAWGESIDRPIAHCLFAGLVTDTGSFKWPRPGSHTLAERLLATGIDGAAITRTLMDTHPFAWLPMLSKVLGSARLEPAAAGGAGLVYAFVRRDDTAGVRSEEVESVVDIVRTTAEADIAAVFKESRTTPDLWTVSLRSHARPDGTPGVDVARIATTLGGGGHRYAAGYTTSGTPDQLVATLLAELG</sequence>
<dbReference type="SUPFAM" id="SSF64182">
    <property type="entry name" value="DHH phosphoesterases"/>
    <property type="match status" value="1"/>
</dbReference>
<feature type="region of interest" description="Disordered" evidence="1">
    <location>
        <begin position="1"/>
        <end position="23"/>
    </location>
</feature>
<dbReference type="PANTHER" id="PTHR47618:SF1">
    <property type="entry name" value="BIFUNCTIONAL OLIGORIBONUCLEASE AND PAP PHOSPHATASE NRNA"/>
    <property type="match status" value="1"/>
</dbReference>
<dbReference type="AlphaFoldDB" id="A0A378YRP0"/>
<accession>A0A378YRP0</accession>
<organism evidence="4 5">
    <name type="scientific">Nocardia otitidiscaviarum</name>
    <dbReference type="NCBI Taxonomy" id="1823"/>
    <lineage>
        <taxon>Bacteria</taxon>
        <taxon>Bacillati</taxon>
        <taxon>Actinomycetota</taxon>
        <taxon>Actinomycetes</taxon>
        <taxon>Mycobacteriales</taxon>
        <taxon>Nocardiaceae</taxon>
        <taxon>Nocardia</taxon>
    </lineage>
</organism>
<evidence type="ECO:0000259" key="3">
    <source>
        <dbReference type="Pfam" id="PF02272"/>
    </source>
</evidence>
<dbReference type="Gene3D" id="3.10.310.30">
    <property type="match status" value="1"/>
</dbReference>